<dbReference type="Pfam" id="PF08540">
    <property type="entry name" value="HMG_CoA_synt_C"/>
    <property type="match status" value="1"/>
</dbReference>
<name>A0A9W9H6A5_9EURO</name>
<dbReference type="PANTHER" id="PTHR43323:SF2">
    <property type="entry name" value="HYDROXYMETHYLGLUTARYL-COA SYNTHASE"/>
    <property type="match status" value="1"/>
</dbReference>
<feature type="binding site" evidence="4">
    <location>
        <position position="255"/>
    </location>
    <ligand>
        <name>CoA</name>
        <dbReference type="ChEBI" id="CHEBI:57287"/>
    </ligand>
</feature>
<accession>A0A9W9H6A5</accession>
<sequence length="519" mass="56604">MPLAIPTGSAKTKPDPELPFTTRIYLLRGYASHSQLVAISLTTGNQMAYPKNVGIKALEIYVPSQTLDQSKFESYQGVSAGKYTIGLGLQSMNFCTDREDVCSLSLTAVSSLLRKYSIDPRSVGRLEVGTESPIDKAKSVKTVLTQLFADNHSLEGADTVNACYGGTNALFNAINWVESRSWDGRDAIVVASDIAIYKEAAARPTGGAGCVAILVGPNAPIVAVPGLRGTYMTHAYDFYKPDMKSEYPVVNGHLSISCYMSALDGCYAELRKNAARLANSAKTSYPEAVAILARERQSLIDVFDFMAFHTPNCKLVSKSYGRLLYNDFLNDKSSAEFASLPQPLRDLSYEESLKSKELEKTFLELSKQRFISRVESCIRAPSMCGNMYTASLYCSLISVLSHVGSDALQGKTIGMFSYGSGIASTLFTLQVVGDVSSIIDNIDLFARLKARRVASPQGYEQACKMREAGYGVANFTPRGDLASIGDGVYYLEHIDEQYRRTYAVKSSTANETGRLDSVH</sequence>
<dbReference type="OrthoDB" id="1269963at2759"/>
<evidence type="ECO:0000256" key="5">
    <source>
        <dbReference type="RuleBase" id="RU364071"/>
    </source>
</evidence>
<dbReference type="Gene3D" id="3.40.47.10">
    <property type="match status" value="1"/>
</dbReference>
<dbReference type="GO" id="GO:0010142">
    <property type="term" value="P:farnesyl diphosphate biosynthetic process, mevalonate pathway"/>
    <property type="evidence" value="ECO:0007669"/>
    <property type="project" value="InterPro"/>
</dbReference>
<dbReference type="EC" id="2.3.3.10" evidence="5"/>
<protein>
    <recommendedName>
        <fullName evidence="5">Hydroxymethylglutaryl-CoA synthase</fullName>
        <shortName evidence="5">HMG-CoA synthase</shortName>
        <ecNumber evidence="5">2.3.3.10</ecNumber>
    </recommendedName>
    <alternativeName>
        <fullName evidence="5">3-hydroxy-3-methylglutaryl coenzyme A synthase</fullName>
    </alternativeName>
</protein>
<feature type="domain" description="Hydroxymethylglutaryl-coenzyme A synthase C-terminal" evidence="7">
    <location>
        <begin position="225"/>
        <end position="505"/>
    </location>
</feature>
<evidence type="ECO:0000259" key="7">
    <source>
        <dbReference type="Pfam" id="PF08540"/>
    </source>
</evidence>
<gene>
    <name evidence="8" type="ORF">N7515_004071</name>
</gene>
<dbReference type="GO" id="GO:0006696">
    <property type="term" value="P:ergosterol biosynthetic process"/>
    <property type="evidence" value="ECO:0007669"/>
    <property type="project" value="TreeGrafter"/>
</dbReference>
<organism evidence="8 9">
    <name type="scientific">Penicillium bovifimosum</name>
    <dbReference type="NCBI Taxonomy" id="126998"/>
    <lineage>
        <taxon>Eukaryota</taxon>
        <taxon>Fungi</taxon>
        <taxon>Dikarya</taxon>
        <taxon>Ascomycota</taxon>
        <taxon>Pezizomycotina</taxon>
        <taxon>Eurotiomycetes</taxon>
        <taxon>Eurotiomycetidae</taxon>
        <taxon>Eurotiales</taxon>
        <taxon>Aspergillaceae</taxon>
        <taxon>Penicillium</taxon>
    </lineage>
</organism>
<evidence type="ECO:0000313" key="9">
    <source>
        <dbReference type="Proteomes" id="UP001149079"/>
    </source>
</evidence>
<evidence type="ECO:0000259" key="6">
    <source>
        <dbReference type="Pfam" id="PF01154"/>
    </source>
</evidence>
<feature type="active site" description="Proton donor/acceptor" evidence="3">
    <location>
        <position position="309"/>
    </location>
</feature>
<dbReference type="InterPro" id="IPR010122">
    <property type="entry name" value="HMG_CoA_synthase_euk"/>
</dbReference>
<dbReference type="PANTHER" id="PTHR43323">
    <property type="entry name" value="3-HYDROXY-3-METHYLGLUTARYL COENZYME A SYNTHASE"/>
    <property type="match status" value="1"/>
</dbReference>
<evidence type="ECO:0000256" key="2">
    <source>
        <dbReference type="ARBA" id="ARBA00022679"/>
    </source>
</evidence>
<keyword evidence="9" id="KW-1185">Reference proteome</keyword>
<dbReference type="GeneID" id="81403985"/>
<dbReference type="SUPFAM" id="SSF53901">
    <property type="entry name" value="Thiolase-like"/>
    <property type="match status" value="2"/>
</dbReference>
<feature type="active site" description="Proton donor/acceptor" evidence="3">
    <location>
        <position position="131"/>
    </location>
</feature>
<feature type="binding site" evidence="4">
    <location>
        <position position="314"/>
    </location>
    <ligand>
        <name>CoA</name>
        <dbReference type="ChEBI" id="CHEBI:57287"/>
    </ligand>
</feature>
<dbReference type="InterPro" id="IPR016039">
    <property type="entry name" value="Thiolase-like"/>
</dbReference>
<dbReference type="CDD" id="cd00827">
    <property type="entry name" value="init_cond_enzymes"/>
    <property type="match status" value="1"/>
</dbReference>
<evidence type="ECO:0000256" key="1">
    <source>
        <dbReference type="ARBA" id="ARBA00007061"/>
    </source>
</evidence>
<proteinExistence type="inferred from homology"/>
<dbReference type="GO" id="GO:0004421">
    <property type="term" value="F:hydroxymethylglutaryl-CoA synthase activity"/>
    <property type="evidence" value="ECO:0007669"/>
    <property type="project" value="UniProtKB-EC"/>
</dbReference>
<dbReference type="Proteomes" id="UP001149079">
    <property type="component" value="Unassembled WGS sequence"/>
</dbReference>
<comment type="catalytic activity">
    <reaction evidence="5">
        <text>acetoacetyl-CoA + acetyl-CoA + H2O = (3S)-3-hydroxy-3-methylglutaryl-CoA + CoA + H(+)</text>
        <dbReference type="Rhea" id="RHEA:10188"/>
        <dbReference type="ChEBI" id="CHEBI:15377"/>
        <dbReference type="ChEBI" id="CHEBI:15378"/>
        <dbReference type="ChEBI" id="CHEBI:43074"/>
        <dbReference type="ChEBI" id="CHEBI:57286"/>
        <dbReference type="ChEBI" id="CHEBI:57287"/>
        <dbReference type="ChEBI" id="CHEBI:57288"/>
        <dbReference type="EC" id="2.3.3.10"/>
    </reaction>
</comment>
<dbReference type="Pfam" id="PF01154">
    <property type="entry name" value="HMG_CoA_synt_N"/>
    <property type="match status" value="1"/>
</dbReference>
<dbReference type="EMBL" id="JAPQKL010000003">
    <property type="protein sequence ID" value="KAJ5139223.1"/>
    <property type="molecule type" value="Genomic_DNA"/>
</dbReference>
<reference evidence="8" key="1">
    <citation type="submission" date="2022-11" db="EMBL/GenBank/DDBJ databases">
        <authorList>
            <person name="Petersen C."/>
        </authorList>
    </citation>
    <scope>NUCLEOTIDE SEQUENCE</scope>
    <source>
        <strain evidence="8">IBT 22155</strain>
    </source>
</reference>
<dbReference type="GO" id="GO:0006084">
    <property type="term" value="P:acetyl-CoA metabolic process"/>
    <property type="evidence" value="ECO:0007669"/>
    <property type="project" value="InterPro"/>
</dbReference>
<keyword evidence="2 5" id="KW-0808">Transferase</keyword>
<comment type="caution">
    <text evidence="8">The sequence shown here is derived from an EMBL/GenBank/DDBJ whole genome shotgun (WGS) entry which is preliminary data.</text>
</comment>
<dbReference type="FunFam" id="3.40.47.10:FF:000008">
    <property type="entry name" value="3-hydroxy-3-methylglutaryl coenzyme A synthase"/>
    <property type="match status" value="1"/>
</dbReference>
<evidence type="ECO:0000313" key="8">
    <source>
        <dbReference type="EMBL" id="KAJ5139223.1"/>
    </source>
</evidence>
<dbReference type="RefSeq" id="XP_056523872.1">
    <property type="nucleotide sequence ID" value="XM_056664815.1"/>
</dbReference>
<feature type="binding site" evidence="4">
    <location>
        <position position="318"/>
    </location>
    <ligand>
        <name>CoA</name>
        <dbReference type="ChEBI" id="CHEBI:57287"/>
    </ligand>
</feature>
<dbReference type="InterPro" id="IPR013528">
    <property type="entry name" value="HMG_CoA_synth_N"/>
</dbReference>
<comment type="function">
    <text evidence="5">Catalyzes the condensation of acetyl-CoA with acetoacetyl-CoA to form HMG-CoA.</text>
</comment>
<dbReference type="AlphaFoldDB" id="A0A9W9H6A5"/>
<dbReference type="NCBIfam" id="TIGR01833">
    <property type="entry name" value="HMG-CoA-S_euk"/>
    <property type="match status" value="1"/>
</dbReference>
<dbReference type="InterPro" id="IPR013746">
    <property type="entry name" value="HMG_CoA_synt_C_dom"/>
</dbReference>
<comment type="similarity">
    <text evidence="1 5">Belongs to the thiolase-like superfamily. HMG-CoA synthase family.</text>
</comment>
<evidence type="ECO:0000256" key="4">
    <source>
        <dbReference type="PIRSR" id="PIRSR610122-2"/>
    </source>
</evidence>
<reference evidence="8" key="2">
    <citation type="journal article" date="2023" name="IMA Fungus">
        <title>Comparative genomic study of the Penicillium genus elucidates a diverse pangenome and 15 lateral gene transfer events.</title>
        <authorList>
            <person name="Petersen C."/>
            <person name="Sorensen T."/>
            <person name="Nielsen M.R."/>
            <person name="Sondergaard T.E."/>
            <person name="Sorensen J.L."/>
            <person name="Fitzpatrick D.A."/>
            <person name="Frisvad J.C."/>
            <person name="Nielsen K.L."/>
        </authorList>
    </citation>
    <scope>NUCLEOTIDE SEQUENCE</scope>
    <source>
        <strain evidence="8">IBT 22155</strain>
    </source>
</reference>
<evidence type="ECO:0000256" key="3">
    <source>
        <dbReference type="PIRSR" id="PIRSR610122-1"/>
    </source>
</evidence>
<feature type="domain" description="Hydroxymethylglutaryl-coenzyme A synthase N-terminal" evidence="6">
    <location>
        <begin position="49"/>
        <end position="220"/>
    </location>
</feature>
<feature type="active site" description="Acyl-thioester intermediate" evidence="3">
    <location>
        <position position="163"/>
    </location>
</feature>